<protein>
    <submittedName>
        <fullName evidence="2">Uncharacterized protein</fullName>
    </submittedName>
</protein>
<gene>
    <name evidence="2" type="ORF">PHMEG_00023392</name>
</gene>
<sequence length="312" mass="36302">DEIRNLRKPCSMSVENYDAAFRHLVELDYWVPQDDGVEMTRTDQCRYYSEGMPHTWKLQVAPQRERWSNLNKLKARYLQCEQLEVPSSTKDEKKGRRNGDKKYRQERDDEKQKTKDSNSSNKKRKLEVNTGCSFCKKRGNVWNNHTNDDCFRNPASPKFRPRANKGNEYKTRDEKRGSGNEQSTAAVVGPVSSVLDPLDYWYNEPKVEQHGAVVRNENWPRGHTLRTKVTLKHPLSKRTYTALLDTGSTTSLIAKEVVSWYTPNGERMSYRNVNGERLEAIGSIRLSLTLSQMSDKRECQQDFQIVDKLLYP</sequence>
<dbReference type="PROSITE" id="PS00141">
    <property type="entry name" value="ASP_PROTEASE"/>
    <property type="match status" value="1"/>
</dbReference>
<dbReference type="AlphaFoldDB" id="A0A225VGC5"/>
<feature type="compositionally biased region" description="Basic and acidic residues" evidence="1">
    <location>
        <begin position="89"/>
        <end position="116"/>
    </location>
</feature>
<proteinExistence type="predicted"/>
<dbReference type="GO" id="GO:0004190">
    <property type="term" value="F:aspartic-type endopeptidase activity"/>
    <property type="evidence" value="ECO:0007669"/>
    <property type="project" value="InterPro"/>
</dbReference>
<feature type="compositionally biased region" description="Basic and acidic residues" evidence="1">
    <location>
        <begin position="165"/>
        <end position="178"/>
    </location>
</feature>
<feature type="region of interest" description="Disordered" evidence="1">
    <location>
        <begin position="145"/>
        <end position="184"/>
    </location>
</feature>
<evidence type="ECO:0000313" key="2">
    <source>
        <dbReference type="EMBL" id="OWZ04666.1"/>
    </source>
</evidence>
<evidence type="ECO:0000256" key="1">
    <source>
        <dbReference type="SAM" id="MobiDB-lite"/>
    </source>
</evidence>
<keyword evidence="3" id="KW-1185">Reference proteome</keyword>
<dbReference type="GO" id="GO:0006508">
    <property type="term" value="P:proteolysis"/>
    <property type="evidence" value="ECO:0007669"/>
    <property type="project" value="InterPro"/>
</dbReference>
<dbReference type="OrthoDB" id="118502at2759"/>
<feature type="non-terminal residue" evidence="2">
    <location>
        <position position="1"/>
    </location>
</feature>
<reference evidence="3" key="1">
    <citation type="submission" date="2017-03" db="EMBL/GenBank/DDBJ databases">
        <title>Phytopthora megakarya and P. palmivora, two closely related causual agents of cacao black pod achieved similar genome size and gene model numbers by different mechanisms.</title>
        <authorList>
            <person name="Ali S."/>
            <person name="Shao J."/>
            <person name="Larry D.J."/>
            <person name="Kronmiller B."/>
            <person name="Shen D."/>
            <person name="Strem M.D."/>
            <person name="Melnick R.L."/>
            <person name="Guiltinan M.J."/>
            <person name="Tyler B.M."/>
            <person name="Meinhardt L.W."/>
            <person name="Bailey B.A."/>
        </authorList>
    </citation>
    <scope>NUCLEOTIDE SEQUENCE [LARGE SCALE GENOMIC DNA]</scope>
    <source>
        <strain evidence="3">zdho120</strain>
    </source>
</reference>
<dbReference type="EMBL" id="NBNE01004841">
    <property type="protein sequence ID" value="OWZ04666.1"/>
    <property type="molecule type" value="Genomic_DNA"/>
</dbReference>
<dbReference type="InterPro" id="IPR001969">
    <property type="entry name" value="Aspartic_peptidase_AS"/>
</dbReference>
<accession>A0A225VGC5</accession>
<organism evidence="2 3">
    <name type="scientific">Phytophthora megakarya</name>
    <dbReference type="NCBI Taxonomy" id="4795"/>
    <lineage>
        <taxon>Eukaryota</taxon>
        <taxon>Sar</taxon>
        <taxon>Stramenopiles</taxon>
        <taxon>Oomycota</taxon>
        <taxon>Peronosporomycetes</taxon>
        <taxon>Peronosporales</taxon>
        <taxon>Peronosporaceae</taxon>
        <taxon>Phytophthora</taxon>
    </lineage>
</organism>
<feature type="region of interest" description="Disordered" evidence="1">
    <location>
        <begin position="86"/>
        <end position="124"/>
    </location>
</feature>
<comment type="caution">
    <text evidence="2">The sequence shown here is derived from an EMBL/GenBank/DDBJ whole genome shotgun (WGS) entry which is preliminary data.</text>
</comment>
<evidence type="ECO:0000313" key="3">
    <source>
        <dbReference type="Proteomes" id="UP000198211"/>
    </source>
</evidence>
<dbReference type="Proteomes" id="UP000198211">
    <property type="component" value="Unassembled WGS sequence"/>
</dbReference>
<name>A0A225VGC5_9STRA</name>